<dbReference type="AlphaFoldDB" id="A0A498KXT3"/>
<organism evidence="1 2">
    <name type="scientific">Halorientalis pallida</name>
    <dbReference type="NCBI Taxonomy" id="2479928"/>
    <lineage>
        <taxon>Archaea</taxon>
        <taxon>Methanobacteriati</taxon>
        <taxon>Methanobacteriota</taxon>
        <taxon>Stenosarchaea group</taxon>
        <taxon>Halobacteria</taxon>
        <taxon>Halobacteriales</taxon>
        <taxon>Haloarculaceae</taxon>
        <taxon>Halorientalis</taxon>
    </lineage>
</organism>
<comment type="caution">
    <text evidence="1">The sequence shown here is derived from an EMBL/GenBank/DDBJ whole genome shotgun (WGS) entry which is preliminary data.</text>
</comment>
<name>A0A498KXT3_9EURY</name>
<accession>A0A498KXT3</accession>
<evidence type="ECO:0000313" key="1">
    <source>
        <dbReference type="EMBL" id="RXK46594.1"/>
    </source>
</evidence>
<proteinExistence type="predicted"/>
<protein>
    <submittedName>
        <fullName evidence="1">Uncharacterized protein</fullName>
    </submittedName>
</protein>
<gene>
    <name evidence="1" type="ORF">EAF64_18105</name>
</gene>
<evidence type="ECO:0000313" key="2">
    <source>
        <dbReference type="Proteomes" id="UP000289691"/>
    </source>
</evidence>
<dbReference type="RefSeq" id="WP_129070392.1">
    <property type="nucleotide sequence ID" value="NZ_RDFA01000008.1"/>
</dbReference>
<dbReference type="Proteomes" id="UP000289691">
    <property type="component" value="Unassembled WGS sequence"/>
</dbReference>
<keyword evidence="2" id="KW-1185">Reference proteome</keyword>
<dbReference type="EMBL" id="RDFA01000008">
    <property type="protein sequence ID" value="RXK46594.1"/>
    <property type="molecule type" value="Genomic_DNA"/>
</dbReference>
<sequence length="131" mass="14256">MIDAGNYRHALALLVVAIGLVAVFPTEPDPTEPKPDLDPGASVSWDVYRGSEVSCVLSVETRIRSADGVMIESPSREVSHWYHANRTSERVILRGLNWTAYAVDLDAGAVTRLSTARVDDDCRWTVEGGSA</sequence>
<reference evidence="1 2" key="1">
    <citation type="submission" date="2019-01" db="EMBL/GenBank/DDBJ databases">
        <title>Halorientalis sp. F13-25 a new haloarchaeum isolated from hypersaline water.</title>
        <authorList>
            <person name="Ana D.-V."/>
            <person name="Cristina S.-P."/>
            <person name="Antonio V."/>
        </authorList>
    </citation>
    <scope>NUCLEOTIDE SEQUENCE [LARGE SCALE GENOMIC DNA]</scope>
    <source>
        <strain evidence="1 2">F13-25</strain>
    </source>
</reference>